<sequence>MSHGVIQARALRGRWKADTLRVGVRVRLRPDKNQDLQYQQEDLENRSRRPNIRLNLLPAQAAAGPLEDFIVRPFRHAAPAPKEQAIVLDRTYRAGRPAQAPGQAQDILTCIHYYKQREVIMLTVCDTTFIEFERHRVGLYSDLSMRTLQRHRLLQPVTDILREEGIRYKWGHPFRLLFKWQNEPRSIRNLEEVQRLDGMPQNLEDRAQKAAPQVQQRGSDNKQPMT</sequence>
<evidence type="ECO:0000313" key="2">
    <source>
        <dbReference type="EMBL" id="KAJ1201390.1"/>
    </source>
</evidence>
<dbReference type="InterPro" id="IPR042566">
    <property type="entry name" value="L1_C"/>
</dbReference>
<comment type="caution">
    <text evidence="2">The sequence shown here is derived from an EMBL/GenBank/DDBJ whole genome shotgun (WGS) entry which is preliminary data.</text>
</comment>
<organism evidence="2 3">
    <name type="scientific">Pleurodeles waltl</name>
    <name type="common">Iberian ribbed newt</name>
    <dbReference type="NCBI Taxonomy" id="8319"/>
    <lineage>
        <taxon>Eukaryota</taxon>
        <taxon>Metazoa</taxon>
        <taxon>Chordata</taxon>
        <taxon>Craniata</taxon>
        <taxon>Vertebrata</taxon>
        <taxon>Euteleostomi</taxon>
        <taxon>Amphibia</taxon>
        <taxon>Batrachia</taxon>
        <taxon>Caudata</taxon>
        <taxon>Salamandroidea</taxon>
        <taxon>Salamandridae</taxon>
        <taxon>Pleurodelinae</taxon>
        <taxon>Pleurodeles</taxon>
    </lineage>
</organism>
<gene>
    <name evidence="2" type="ORF">NDU88_005201</name>
</gene>
<feature type="region of interest" description="Disordered" evidence="1">
    <location>
        <begin position="198"/>
        <end position="226"/>
    </location>
</feature>
<accession>A0AAV7VML4</accession>
<evidence type="ECO:0000313" key="3">
    <source>
        <dbReference type="Proteomes" id="UP001066276"/>
    </source>
</evidence>
<name>A0AAV7VML4_PLEWA</name>
<protein>
    <submittedName>
        <fullName evidence="2">Uncharacterized protein</fullName>
    </submittedName>
</protein>
<dbReference type="PANTHER" id="PTHR11505">
    <property type="entry name" value="L1 TRANSPOSABLE ELEMENT-RELATED"/>
    <property type="match status" value="1"/>
</dbReference>
<dbReference type="InterPro" id="IPR004244">
    <property type="entry name" value="Transposase_22"/>
</dbReference>
<reference evidence="2" key="1">
    <citation type="journal article" date="2022" name="bioRxiv">
        <title>Sequencing and chromosome-scale assembly of the giantPleurodeles waltlgenome.</title>
        <authorList>
            <person name="Brown T."/>
            <person name="Elewa A."/>
            <person name="Iarovenko S."/>
            <person name="Subramanian E."/>
            <person name="Araus A.J."/>
            <person name="Petzold A."/>
            <person name="Susuki M."/>
            <person name="Suzuki K.-i.T."/>
            <person name="Hayashi T."/>
            <person name="Toyoda A."/>
            <person name="Oliveira C."/>
            <person name="Osipova E."/>
            <person name="Leigh N.D."/>
            <person name="Simon A."/>
            <person name="Yun M.H."/>
        </authorList>
    </citation>
    <scope>NUCLEOTIDE SEQUENCE</scope>
    <source>
        <strain evidence="2">20211129_DDA</strain>
        <tissue evidence="2">Liver</tissue>
    </source>
</reference>
<keyword evidence="3" id="KW-1185">Reference proteome</keyword>
<dbReference type="EMBL" id="JANPWB010000003">
    <property type="protein sequence ID" value="KAJ1201390.1"/>
    <property type="molecule type" value="Genomic_DNA"/>
</dbReference>
<dbReference type="Gene3D" id="3.30.250.20">
    <property type="entry name" value="L1 transposable element, C-terminal domain"/>
    <property type="match status" value="1"/>
</dbReference>
<dbReference type="Proteomes" id="UP001066276">
    <property type="component" value="Chromosome 2_1"/>
</dbReference>
<dbReference type="AlphaFoldDB" id="A0AAV7VML4"/>
<evidence type="ECO:0000256" key="1">
    <source>
        <dbReference type="SAM" id="MobiDB-lite"/>
    </source>
</evidence>
<proteinExistence type="predicted"/>
<feature type="compositionally biased region" description="Polar residues" evidence="1">
    <location>
        <begin position="213"/>
        <end position="226"/>
    </location>
</feature>